<evidence type="ECO:0000313" key="2">
    <source>
        <dbReference type="EMBL" id="KAB1266074.1"/>
    </source>
</evidence>
<comment type="caution">
    <text evidence="2">The sequence shown here is derived from an EMBL/GenBank/DDBJ whole genome shotgun (WGS) entry which is preliminary data.</text>
</comment>
<dbReference type="AlphaFoldDB" id="A0A5N4D4H2"/>
<dbReference type="GO" id="GO:0005829">
    <property type="term" value="C:cytosol"/>
    <property type="evidence" value="ECO:0007669"/>
    <property type="project" value="UniProtKB-ARBA"/>
</dbReference>
<evidence type="ECO:0000313" key="3">
    <source>
        <dbReference type="Proteomes" id="UP000299084"/>
    </source>
</evidence>
<name>A0A5N4D4H2_CAMDR</name>
<keyword evidence="3" id="KW-1185">Reference proteome</keyword>
<dbReference type="Proteomes" id="UP000299084">
    <property type="component" value="Unassembled WGS sequence"/>
</dbReference>
<proteinExistence type="predicted"/>
<sequence>MGCCSTSFSGFPICSTGGNCGSSCCQQPAARPAAPSNLLPANCCQTSSHWLWPGGWQRSSELRTRWCRPDCRVEGTCLPPCCVVAARHQPAASCTCPGLLLPPIYCGQSCCAQPAASLCCQPTCCQKAAPSQLLPANLLPDQQLIGCGQEVAAELSCRTRWCRLTAAHATNCCQLYLPRPPAAAHPTVDSPAAAQPAASAGAHLLQAHC</sequence>
<dbReference type="Pfam" id="PF01500">
    <property type="entry name" value="Keratin_B2"/>
    <property type="match status" value="2"/>
</dbReference>
<dbReference type="InterPro" id="IPR002494">
    <property type="entry name" value="KAP"/>
</dbReference>
<protein>
    <submittedName>
        <fullName evidence="2">Keratin</fullName>
    </submittedName>
</protein>
<gene>
    <name evidence="2" type="ORF">Cadr_000019110</name>
</gene>
<reference evidence="2 3" key="1">
    <citation type="journal article" date="2019" name="Mol. Ecol. Resour.">
        <title>Improving Illumina assemblies with Hi-C and long reads: an example with the North African dromedary.</title>
        <authorList>
            <person name="Elbers J.P."/>
            <person name="Rogers M.F."/>
            <person name="Perelman P.L."/>
            <person name="Proskuryakova A.A."/>
            <person name="Serdyukova N.A."/>
            <person name="Johnson W.E."/>
            <person name="Horin P."/>
            <person name="Corander J."/>
            <person name="Murphy D."/>
            <person name="Burger P.A."/>
        </authorList>
    </citation>
    <scope>NUCLEOTIDE SEQUENCE [LARGE SCALE GENOMIC DNA]</scope>
    <source>
        <strain evidence="2">Drom800</strain>
        <tissue evidence="2">Blood</tissue>
    </source>
</reference>
<dbReference type="GO" id="GO:0045095">
    <property type="term" value="C:keratin filament"/>
    <property type="evidence" value="ECO:0007669"/>
    <property type="project" value="InterPro"/>
</dbReference>
<accession>A0A5N4D4H2</accession>
<dbReference type="STRING" id="9838.ENSCDRP00005012272"/>
<evidence type="ECO:0000256" key="1">
    <source>
        <dbReference type="ARBA" id="ARBA00022744"/>
    </source>
</evidence>
<dbReference type="EMBL" id="JWIN03000016">
    <property type="protein sequence ID" value="KAB1266074.1"/>
    <property type="molecule type" value="Genomic_DNA"/>
</dbReference>
<keyword evidence="1" id="KW-0416">Keratin</keyword>
<organism evidence="2 3">
    <name type="scientific">Camelus dromedarius</name>
    <name type="common">Dromedary</name>
    <name type="synonym">Arabian camel</name>
    <dbReference type="NCBI Taxonomy" id="9838"/>
    <lineage>
        <taxon>Eukaryota</taxon>
        <taxon>Metazoa</taxon>
        <taxon>Chordata</taxon>
        <taxon>Craniata</taxon>
        <taxon>Vertebrata</taxon>
        <taxon>Euteleostomi</taxon>
        <taxon>Mammalia</taxon>
        <taxon>Eutheria</taxon>
        <taxon>Laurasiatheria</taxon>
        <taxon>Artiodactyla</taxon>
        <taxon>Tylopoda</taxon>
        <taxon>Camelidae</taxon>
        <taxon>Camelus</taxon>
    </lineage>
</organism>